<keyword evidence="4" id="KW-0520">NAD</keyword>
<feature type="compositionally biased region" description="Basic residues" evidence="5">
    <location>
        <begin position="48"/>
        <end position="57"/>
    </location>
</feature>
<dbReference type="PANTHER" id="PTHR11540">
    <property type="entry name" value="MALATE AND LACTATE DEHYDROGENASE"/>
    <property type="match status" value="1"/>
</dbReference>
<dbReference type="Pfam" id="PF00056">
    <property type="entry name" value="Ldh_1_N"/>
    <property type="match status" value="1"/>
</dbReference>
<gene>
    <name evidence="7" type="ORF">Cni_G00063</name>
</gene>
<sequence>MSISARRRHGGNKQYGDRGQESWLSAKAKCGAWCGDSRKTRSGERAGGRRSAKTRNQRARAISALPATLATSTPAHRSSLRLPAPLACLIHQVAGHVADEQLDKAIVGSDAVIIPAGVPRQPGCGDFLSVNAGIVKSLFVSIAKCCPDAVVYTISNLVKFDSVDCMTFEVFQKDAIYDEKMLFIVTTCRDFVLDLWAYKKLRFLVHEKRKEIATPASNDFSYEDIKVLTKRIQDGKIEVVDNGGARNQIGGRQTLK</sequence>
<evidence type="ECO:0000256" key="4">
    <source>
        <dbReference type="ARBA" id="ARBA00023027"/>
    </source>
</evidence>
<dbReference type="EMBL" id="CP136890">
    <property type="protein sequence ID" value="WOK91372.1"/>
    <property type="molecule type" value="Genomic_DNA"/>
</dbReference>
<accession>A0AAQ3PZQ4</accession>
<keyword evidence="8" id="KW-1185">Reference proteome</keyword>
<dbReference type="InterPro" id="IPR036291">
    <property type="entry name" value="NAD(P)-bd_dom_sf"/>
</dbReference>
<dbReference type="Gene3D" id="3.40.50.720">
    <property type="entry name" value="NAD(P)-binding Rossmann-like Domain"/>
    <property type="match status" value="1"/>
</dbReference>
<dbReference type="EC" id="1.1.1.37" evidence="1"/>
<evidence type="ECO:0000256" key="3">
    <source>
        <dbReference type="ARBA" id="ARBA00023002"/>
    </source>
</evidence>
<feature type="compositionally biased region" description="Basic and acidic residues" evidence="5">
    <location>
        <begin position="36"/>
        <end position="47"/>
    </location>
</feature>
<proteinExistence type="predicted"/>
<evidence type="ECO:0000256" key="1">
    <source>
        <dbReference type="ARBA" id="ARBA00012995"/>
    </source>
</evidence>
<keyword evidence="2" id="KW-0816">Tricarboxylic acid cycle</keyword>
<keyword evidence="3" id="KW-0560">Oxidoreductase</keyword>
<dbReference type="Proteomes" id="UP001327560">
    <property type="component" value="Chromosome 1"/>
</dbReference>
<dbReference type="SUPFAM" id="SSF51735">
    <property type="entry name" value="NAD(P)-binding Rossmann-fold domains"/>
    <property type="match status" value="1"/>
</dbReference>
<dbReference type="InterPro" id="IPR001236">
    <property type="entry name" value="Lactate/malate_DH_N"/>
</dbReference>
<dbReference type="PANTHER" id="PTHR11540:SF47">
    <property type="entry name" value="MALATE DEHYDROGENASE"/>
    <property type="match status" value="1"/>
</dbReference>
<evidence type="ECO:0000256" key="5">
    <source>
        <dbReference type="SAM" id="MobiDB-lite"/>
    </source>
</evidence>
<dbReference type="GO" id="GO:0030060">
    <property type="term" value="F:L-malate dehydrogenase (NAD+) activity"/>
    <property type="evidence" value="ECO:0007669"/>
    <property type="project" value="UniProtKB-EC"/>
</dbReference>
<dbReference type="GO" id="GO:0005739">
    <property type="term" value="C:mitochondrion"/>
    <property type="evidence" value="ECO:0007669"/>
    <property type="project" value="TreeGrafter"/>
</dbReference>
<feature type="region of interest" description="Disordered" evidence="5">
    <location>
        <begin position="1"/>
        <end position="20"/>
    </location>
</feature>
<feature type="compositionally biased region" description="Basic residues" evidence="5">
    <location>
        <begin position="1"/>
        <end position="11"/>
    </location>
</feature>
<dbReference type="AlphaFoldDB" id="A0AAQ3PZQ4"/>
<reference evidence="7 8" key="1">
    <citation type="submission" date="2023-10" db="EMBL/GenBank/DDBJ databases">
        <title>Chromosome-scale genome assembly provides insights into flower coloration mechanisms of Canna indica.</title>
        <authorList>
            <person name="Li C."/>
        </authorList>
    </citation>
    <scope>NUCLEOTIDE SEQUENCE [LARGE SCALE GENOMIC DNA]</scope>
    <source>
        <tissue evidence="7">Flower</tissue>
    </source>
</reference>
<feature type="domain" description="Lactate/malate dehydrogenase N-terminal" evidence="6">
    <location>
        <begin position="93"/>
        <end position="180"/>
    </location>
</feature>
<dbReference type="GO" id="GO:0006099">
    <property type="term" value="P:tricarboxylic acid cycle"/>
    <property type="evidence" value="ECO:0007669"/>
    <property type="project" value="UniProtKB-KW"/>
</dbReference>
<feature type="region of interest" description="Disordered" evidence="5">
    <location>
        <begin position="33"/>
        <end position="57"/>
    </location>
</feature>
<name>A0AAQ3PZQ4_9LILI</name>
<evidence type="ECO:0000313" key="7">
    <source>
        <dbReference type="EMBL" id="WOK91372.1"/>
    </source>
</evidence>
<organism evidence="7 8">
    <name type="scientific">Canna indica</name>
    <name type="common">Indian-shot</name>
    <dbReference type="NCBI Taxonomy" id="4628"/>
    <lineage>
        <taxon>Eukaryota</taxon>
        <taxon>Viridiplantae</taxon>
        <taxon>Streptophyta</taxon>
        <taxon>Embryophyta</taxon>
        <taxon>Tracheophyta</taxon>
        <taxon>Spermatophyta</taxon>
        <taxon>Magnoliopsida</taxon>
        <taxon>Liliopsida</taxon>
        <taxon>Zingiberales</taxon>
        <taxon>Cannaceae</taxon>
        <taxon>Canna</taxon>
    </lineage>
</organism>
<evidence type="ECO:0000256" key="2">
    <source>
        <dbReference type="ARBA" id="ARBA00022532"/>
    </source>
</evidence>
<evidence type="ECO:0000313" key="8">
    <source>
        <dbReference type="Proteomes" id="UP001327560"/>
    </source>
</evidence>
<protein>
    <recommendedName>
        <fullName evidence="1">malate dehydrogenase</fullName>
        <ecNumber evidence="1">1.1.1.37</ecNumber>
    </recommendedName>
</protein>
<evidence type="ECO:0000259" key="6">
    <source>
        <dbReference type="Pfam" id="PF00056"/>
    </source>
</evidence>